<dbReference type="EMBL" id="AP021875">
    <property type="protein sequence ID" value="BBO78237.1"/>
    <property type="molecule type" value="Genomic_DNA"/>
</dbReference>
<protein>
    <submittedName>
        <fullName evidence="1">Uncharacterized protein</fullName>
    </submittedName>
</protein>
<evidence type="ECO:0000313" key="1">
    <source>
        <dbReference type="EMBL" id="BBO78237.1"/>
    </source>
</evidence>
<proteinExistence type="predicted"/>
<gene>
    <name evidence="1" type="ORF">DSCW_56540</name>
</gene>
<keyword evidence="2" id="KW-1185">Reference proteome</keyword>
<organism evidence="1 2">
    <name type="scientific">Desulfosarcina widdelii</name>
    <dbReference type="NCBI Taxonomy" id="947919"/>
    <lineage>
        <taxon>Bacteria</taxon>
        <taxon>Pseudomonadati</taxon>
        <taxon>Thermodesulfobacteriota</taxon>
        <taxon>Desulfobacteria</taxon>
        <taxon>Desulfobacterales</taxon>
        <taxon>Desulfosarcinaceae</taxon>
        <taxon>Desulfosarcina</taxon>
    </lineage>
</organism>
<name>A0A5K7ZP84_9BACT</name>
<dbReference type="Proteomes" id="UP000427769">
    <property type="component" value="Chromosome"/>
</dbReference>
<sequence>MHSSRIAAFDAKIVAVPDEFCDPNAQLAESIDFPYLFTKVLQCLLGHDNGSIIQNLQPTRTLKTGTYP</sequence>
<dbReference type="AlphaFoldDB" id="A0A5K7ZP84"/>
<evidence type="ECO:0000313" key="2">
    <source>
        <dbReference type="Proteomes" id="UP000427769"/>
    </source>
</evidence>
<dbReference type="KEGG" id="dwd:DSCW_56540"/>
<accession>A0A5K7ZP84</accession>
<reference evidence="1 2" key="1">
    <citation type="submission" date="2019-11" db="EMBL/GenBank/DDBJ databases">
        <title>Comparative genomics of hydrocarbon-degrading Desulfosarcina strains.</title>
        <authorList>
            <person name="Watanabe M."/>
            <person name="Kojima H."/>
            <person name="Fukui M."/>
        </authorList>
    </citation>
    <scope>NUCLEOTIDE SEQUENCE [LARGE SCALE GENOMIC DNA]</scope>
    <source>
        <strain evidence="1 2">PP31</strain>
    </source>
</reference>